<comment type="caution">
    <text evidence="19">Lacks conserved residue(s) required for the propagation of feature annotation.</text>
</comment>
<dbReference type="PROSITE" id="PS51659">
    <property type="entry name" value="GT23"/>
    <property type="match status" value="1"/>
</dbReference>
<evidence type="ECO:0000256" key="13">
    <source>
        <dbReference type="ARBA" id="ARBA00023157"/>
    </source>
</evidence>
<sequence>MAANKNKPIMLCGFKCEETDKINTEAAFHSIEEYMYWVDLYYNKLERAQAVEQRRVYLATDDPNLLPEAKEKYKNYEFVSDREISKSAGLGSRYSDSSLHGVLFDIQMLSECDYLVCTFSSQVCRVAYELMQSSQPDSAKKFQSLDDIYYYSRQSGHDVRAIYSHQAQDSSQIDLVIGDRIGIAGNHWDGYSKGLSHKTGKDGFFPSYKVEDVMEIYDFPRYEGV</sequence>
<dbReference type="GO" id="GO:0032580">
    <property type="term" value="C:Golgi cisterna membrane"/>
    <property type="evidence" value="ECO:0007669"/>
    <property type="project" value="UniProtKB-SubCell"/>
</dbReference>
<dbReference type="PANTHER" id="PTHR13132:SF29">
    <property type="entry name" value="ALPHA-(1,6)-FUCOSYLTRANSFERASE"/>
    <property type="match status" value="1"/>
</dbReference>
<dbReference type="SUPFAM" id="SSF50044">
    <property type="entry name" value="SH3-domain"/>
    <property type="match status" value="1"/>
</dbReference>
<evidence type="ECO:0000256" key="6">
    <source>
        <dbReference type="ARBA" id="ARBA00022676"/>
    </source>
</evidence>
<keyword evidence="11" id="KW-0333">Golgi apparatus</keyword>
<comment type="similarity">
    <text evidence="19">Belongs to the glycosyltransferase 23 family.</text>
</comment>
<dbReference type="Gene3D" id="3.40.50.11350">
    <property type="match status" value="1"/>
</dbReference>
<comment type="catalytic activity">
    <reaction evidence="17">
        <text>N(4)-{beta-D-GlcNAc-(1-&gt;2)-alpha-D-Man-(1-&gt;3)-[beta-D-GlcNAc-(1-&gt;2)-alpha-D-Man-(1-&gt;6)]-beta-D-Man-(1-&gt;4)-beta-D-GlcNAc-(1-&gt;4)-beta-D-GlcNAc}-L-asparaginyl-[protein] + GDP-beta-L-fucose = an N(4)-{beta-D-GlcNAc-(1-&gt;2)-alpha-D-Man-(1-&gt;3)-[beta-D-GlcNAc-(1-&gt;2)-alpha-D-Man-(1-&gt;6)]-beta-D-Man-(1-&gt;4)-beta-D-GlcNAc-(1-&gt;4)-[alpha-L-Fuc-(1-&gt;6)]-beta-D-GlcNAc}-L-asparaginyl-[protein] + GDP + H(+)</text>
        <dbReference type="Rhea" id="RHEA:12985"/>
        <dbReference type="Rhea" id="RHEA-COMP:13526"/>
        <dbReference type="Rhea" id="RHEA-COMP:13532"/>
        <dbReference type="ChEBI" id="CHEBI:15378"/>
        <dbReference type="ChEBI" id="CHEBI:57273"/>
        <dbReference type="ChEBI" id="CHEBI:58189"/>
        <dbReference type="ChEBI" id="CHEBI:60651"/>
        <dbReference type="ChEBI" id="CHEBI:137207"/>
        <dbReference type="EC" id="2.4.1.68"/>
    </reaction>
</comment>
<dbReference type="GO" id="GO:0006487">
    <property type="term" value="P:protein N-linked glycosylation"/>
    <property type="evidence" value="ECO:0007669"/>
    <property type="project" value="TreeGrafter"/>
</dbReference>
<dbReference type="InterPro" id="IPR035653">
    <property type="entry name" value="Fut8_SH3"/>
</dbReference>
<evidence type="ECO:0000256" key="1">
    <source>
        <dbReference type="ARBA" id="ARBA00004447"/>
    </source>
</evidence>
<dbReference type="Proteomes" id="UP001163046">
    <property type="component" value="Unassembled WGS sequence"/>
</dbReference>
<evidence type="ECO:0000259" key="20">
    <source>
        <dbReference type="PROSITE" id="PS50002"/>
    </source>
</evidence>
<proteinExistence type="inferred from homology"/>
<keyword evidence="12" id="KW-0472">Membrane</keyword>
<evidence type="ECO:0000256" key="4">
    <source>
        <dbReference type="ARBA" id="ARBA00018201"/>
    </source>
</evidence>
<comment type="caution">
    <text evidence="22">The sequence shown here is derived from an EMBL/GenBank/DDBJ whole genome shotgun (WGS) entry which is preliminary data.</text>
</comment>
<evidence type="ECO:0000313" key="23">
    <source>
        <dbReference type="Proteomes" id="UP001163046"/>
    </source>
</evidence>
<dbReference type="OrthoDB" id="6135879at2759"/>
<organism evidence="22 23">
    <name type="scientific">Desmophyllum pertusum</name>
    <dbReference type="NCBI Taxonomy" id="174260"/>
    <lineage>
        <taxon>Eukaryota</taxon>
        <taxon>Metazoa</taxon>
        <taxon>Cnidaria</taxon>
        <taxon>Anthozoa</taxon>
        <taxon>Hexacorallia</taxon>
        <taxon>Scleractinia</taxon>
        <taxon>Caryophylliina</taxon>
        <taxon>Caryophylliidae</taxon>
        <taxon>Desmophyllum</taxon>
    </lineage>
</organism>
<dbReference type="EMBL" id="MU827305">
    <property type="protein sequence ID" value="KAJ7363562.1"/>
    <property type="molecule type" value="Genomic_DNA"/>
</dbReference>
<evidence type="ECO:0000256" key="11">
    <source>
        <dbReference type="ARBA" id="ARBA00023034"/>
    </source>
</evidence>
<dbReference type="FunFam" id="3.40.50.11350:FF:000001">
    <property type="entry name" value="Alpha-(1,6)-fucosyltransferase"/>
    <property type="match status" value="1"/>
</dbReference>
<evidence type="ECO:0000259" key="21">
    <source>
        <dbReference type="PROSITE" id="PS51659"/>
    </source>
</evidence>
<dbReference type="AlphaFoldDB" id="A0A9X0CLA4"/>
<feature type="domain" description="SH3" evidence="20">
    <location>
        <begin position="154"/>
        <end position="215"/>
    </location>
</feature>
<evidence type="ECO:0000256" key="12">
    <source>
        <dbReference type="ARBA" id="ARBA00023136"/>
    </source>
</evidence>
<evidence type="ECO:0000256" key="5">
    <source>
        <dbReference type="ARBA" id="ARBA00022443"/>
    </source>
</evidence>
<evidence type="ECO:0000256" key="17">
    <source>
        <dbReference type="ARBA" id="ARBA00093238"/>
    </source>
</evidence>
<comment type="subcellular location">
    <subcellularLocation>
        <location evidence="1">Golgi apparatus</location>
        <location evidence="1">Golgi stack membrane</location>
        <topology evidence="1">Single-pass type II membrane protein</topology>
    </subcellularLocation>
</comment>
<keyword evidence="23" id="KW-1185">Reference proteome</keyword>
<dbReference type="Gene3D" id="2.30.30.40">
    <property type="entry name" value="SH3 Domains"/>
    <property type="match status" value="1"/>
</dbReference>
<evidence type="ECO:0000313" key="22">
    <source>
        <dbReference type="EMBL" id="KAJ7363562.1"/>
    </source>
</evidence>
<dbReference type="CDD" id="cd11792">
    <property type="entry name" value="SH3_Fut8"/>
    <property type="match status" value="1"/>
</dbReference>
<evidence type="ECO:0000256" key="3">
    <source>
        <dbReference type="ARBA" id="ARBA00012660"/>
    </source>
</evidence>
<dbReference type="InterPro" id="IPR001452">
    <property type="entry name" value="SH3_domain"/>
</dbReference>
<evidence type="ECO:0000256" key="10">
    <source>
        <dbReference type="ARBA" id="ARBA00022989"/>
    </source>
</evidence>
<dbReference type="FunFam" id="2.30.30.40:FF:000070">
    <property type="entry name" value="Alpha-(1,6)-fucosyltransferase"/>
    <property type="match status" value="1"/>
</dbReference>
<gene>
    <name evidence="22" type="primary">FUT8_3</name>
    <name evidence="22" type="ORF">OS493_009722</name>
</gene>
<evidence type="ECO:0000256" key="7">
    <source>
        <dbReference type="ARBA" id="ARBA00022679"/>
    </source>
</evidence>
<evidence type="ECO:0000256" key="2">
    <source>
        <dbReference type="ARBA" id="ARBA00004922"/>
    </source>
</evidence>
<name>A0A9X0CLA4_9CNID</name>
<feature type="domain" description="GT23" evidence="21">
    <location>
        <begin position="1"/>
        <end position="145"/>
    </location>
</feature>
<dbReference type="GO" id="GO:0008424">
    <property type="term" value="F:glycoprotein 6-alpha-L-fucosyltransferase activity"/>
    <property type="evidence" value="ECO:0007669"/>
    <property type="project" value="UniProtKB-EC"/>
</dbReference>
<evidence type="ECO:0000256" key="18">
    <source>
        <dbReference type="PROSITE-ProRule" id="PRU00192"/>
    </source>
</evidence>
<dbReference type="Pfam" id="PF19745">
    <property type="entry name" value="FUT8_N_cat"/>
    <property type="match status" value="1"/>
</dbReference>
<keyword evidence="8" id="KW-0812">Transmembrane</keyword>
<dbReference type="PROSITE" id="PS50002">
    <property type="entry name" value="SH3"/>
    <property type="match status" value="1"/>
</dbReference>
<dbReference type="InterPro" id="IPR027350">
    <property type="entry name" value="GT23_dom"/>
</dbReference>
<dbReference type="PANTHER" id="PTHR13132">
    <property type="entry name" value="ALPHA- 1,6 -FUCOSYLTRANSFERASE"/>
    <property type="match status" value="1"/>
</dbReference>
<accession>A0A9X0CLA4</accession>
<protein>
    <recommendedName>
        <fullName evidence="4">Alpha-(1,6)-fucosyltransferase</fullName>
        <ecNumber evidence="3">2.4.1.68</ecNumber>
    </recommendedName>
    <alternativeName>
        <fullName evidence="14">GDP-L-Fuc:N-acetyl-beta-D-glucosaminide alpha1,6-fucosyltransferase</fullName>
    </alternativeName>
    <alternativeName>
        <fullName evidence="16">GDP-fucose--glycoprotein fucosyltransferase</fullName>
    </alternativeName>
    <alternativeName>
        <fullName evidence="15">Glycoprotein 6-alpha-L-fucosyltransferase</fullName>
    </alternativeName>
</protein>
<keyword evidence="6 19" id="KW-0328">Glycosyltransferase</keyword>
<keyword evidence="9" id="KW-0735">Signal-anchor</keyword>
<dbReference type="InterPro" id="IPR045573">
    <property type="entry name" value="Fut8_N_cat"/>
</dbReference>
<dbReference type="Pfam" id="PF14604">
    <property type="entry name" value="SH3_9"/>
    <property type="match status" value="1"/>
</dbReference>
<keyword evidence="10" id="KW-1133">Transmembrane helix</keyword>
<evidence type="ECO:0000256" key="15">
    <source>
        <dbReference type="ARBA" id="ARBA00030648"/>
    </source>
</evidence>
<keyword evidence="5 18" id="KW-0728">SH3 domain</keyword>
<dbReference type="InterPro" id="IPR036028">
    <property type="entry name" value="SH3-like_dom_sf"/>
</dbReference>
<evidence type="ECO:0000256" key="14">
    <source>
        <dbReference type="ARBA" id="ARBA00030434"/>
    </source>
</evidence>
<evidence type="ECO:0000256" key="19">
    <source>
        <dbReference type="PROSITE-ProRule" id="PRU00992"/>
    </source>
</evidence>
<keyword evidence="7 19" id="KW-0808">Transferase</keyword>
<dbReference type="SMART" id="SM00326">
    <property type="entry name" value="SH3"/>
    <property type="match status" value="1"/>
</dbReference>
<comment type="pathway">
    <text evidence="2">Protein modification; protein glycosylation.</text>
</comment>
<evidence type="ECO:0000256" key="9">
    <source>
        <dbReference type="ARBA" id="ARBA00022968"/>
    </source>
</evidence>
<keyword evidence="13" id="KW-1015">Disulfide bond</keyword>
<reference evidence="22" key="1">
    <citation type="submission" date="2023-01" db="EMBL/GenBank/DDBJ databases">
        <title>Genome assembly of the deep-sea coral Lophelia pertusa.</title>
        <authorList>
            <person name="Herrera S."/>
            <person name="Cordes E."/>
        </authorList>
    </citation>
    <scope>NUCLEOTIDE SEQUENCE</scope>
    <source>
        <strain evidence="22">USNM1676648</strain>
        <tissue evidence="22">Polyp</tissue>
    </source>
</reference>
<evidence type="ECO:0000256" key="8">
    <source>
        <dbReference type="ARBA" id="ARBA00022692"/>
    </source>
</evidence>
<evidence type="ECO:0000256" key="16">
    <source>
        <dbReference type="ARBA" id="ARBA00032208"/>
    </source>
</evidence>
<dbReference type="EC" id="2.4.1.68" evidence="3"/>